<feature type="signal peptide" evidence="2">
    <location>
        <begin position="1"/>
        <end position="32"/>
    </location>
</feature>
<accession>A0A4R6N2T5</accession>
<evidence type="ECO:0000313" key="5">
    <source>
        <dbReference type="Proteomes" id="UP000295357"/>
    </source>
</evidence>
<feature type="region of interest" description="Disordered" evidence="1">
    <location>
        <begin position="72"/>
        <end position="101"/>
    </location>
</feature>
<dbReference type="OrthoDB" id="8901728at2"/>
<dbReference type="Proteomes" id="UP000295357">
    <property type="component" value="Unassembled WGS sequence"/>
</dbReference>
<reference evidence="4 5" key="1">
    <citation type="submission" date="2019-03" db="EMBL/GenBank/DDBJ databases">
        <title>Genomic Encyclopedia of Type Strains, Phase IV (KMG-IV): sequencing the most valuable type-strain genomes for metagenomic binning, comparative biology and taxonomic classification.</title>
        <authorList>
            <person name="Goeker M."/>
        </authorList>
    </citation>
    <scope>NUCLEOTIDE SEQUENCE [LARGE SCALE GENOMIC DNA]</scope>
    <source>
        <strain evidence="4 5">DSM 25082</strain>
    </source>
</reference>
<evidence type="ECO:0000313" key="4">
    <source>
        <dbReference type="EMBL" id="TDP07552.1"/>
    </source>
</evidence>
<evidence type="ECO:0000259" key="3">
    <source>
        <dbReference type="Pfam" id="PF13511"/>
    </source>
</evidence>
<evidence type="ECO:0000256" key="2">
    <source>
        <dbReference type="SAM" id="SignalP"/>
    </source>
</evidence>
<protein>
    <submittedName>
        <fullName evidence="4">Uncharacterized protein DUF4124</fullName>
    </submittedName>
</protein>
<dbReference type="AlphaFoldDB" id="A0A4R6N2T5"/>
<proteinExistence type="predicted"/>
<keyword evidence="5" id="KW-1185">Reference proteome</keyword>
<feature type="chain" id="PRO_5020731982" evidence="2">
    <location>
        <begin position="33"/>
        <end position="211"/>
    </location>
</feature>
<dbReference type="InterPro" id="IPR025392">
    <property type="entry name" value="DUF4124"/>
</dbReference>
<dbReference type="Pfam" id="PF13511">
    <property type="entry name" value="DUF4124"/>
    <property type="match status" value="1"/>
</dbReference>
<feature type="compositionally biased region" description="Basic and acidic residues" evidence="1">
    <location>
        <begin position="161"/>
        <end position="193"/>
    </location>
</feature>
<feature type="compositionally biased region" description="Low complexity" evidence="1">
    <location>
        <begin position="73"/>
        <end position="87"/>
    </location>
</feature>
<feature type="domain" description="DUF4124" evidence="3">
    <location>
        <begin position="22"/>
        <end position="82"/>
    </location>
</feature>
<organism evidence="4 5">
    <name type="scientific">Roseateles asaccharophilus</name>
    <dbReference type="NCBI Taxonomy" id="582607"/>
    <lineage>
        <taxon>Bacteria</taxon>
        <taxon>Pseudomonadati</taxon>
        <taxon>Pseudomonadota</taxon>
        <taxon>Betaproteobacteria</taxon>
        <taxon>Burkholderiales</taxon>
        <taxon>Sphaerotilaceae</taxon>
        <taxon>Roseateles</taxon>
    </lineage>
</organism>
<dbReference type="EMBL" id="SNXE01000007">
    <property type="protein sequence ID" value="TDP07552.1"/>
    <property type="molecule type" value="Genomic_DNA"/>
</dbReference>
<name>A0A4R6N2T5_9BURK</name>
<evidence type="ECO:0000256" key="1">
    <source>
        <dbReference type="SAM" id="MobiDB-lite"/>
    </source>
</evidence>
<feature type="region of interest" description="Disordered" evidence="1">
    <location>
        <begin position="148"/>
        <end position="211"/>
    </location>
</feature>
<keyword evidence="2" id="KW-0732">Signal</keyword>
<sequence length="211" mass="23607">MPPTHLFSTPSRWRLRSLPLWLAMALPWPALAEVWQCRDAQGQISFSDRPCPSQGQALDARRLQGNVVEAPRRAAASQPASAATESQARSEPVNDCPGDQELRDMEVRANSRSLGDAERAFMQDEIRRVRQCRKGQGRYSAEDWRISREARAAQSSSNAADARRRAEDMHSAADPAEGERIAKQRRAEQELARPRRPAPCLNGWEPGCARP</sequence>
<comment type="caution">
    <text evidence="4">The sequence shown here is derived from an EMBL/GenBank/DDBJ whole genome shotgun (WGS) entry which is preliminary data.</text>
</comment>
<dbReference type="RefSeq" id="WP_133604349.1">
    <property type="nucleotide sequence ID" value="NZ_JAUFPJ010000008.1"/>
</dbReference>
<gene>
    <name evidence="4" type="ORF">DFR39_10785</name>
</gene>